<dbReference type="PROSITE" id="PS50026">
    <property type="entry name" value="EGF_3"/>
    <property type="match status" value="1"/>
</dbReference>
<evidence type="ECO:0000256" key="4">
    <source>
        <dbReference type="SAM" id="Phobius"/>
    </source>
</evidence>
<dbReference type="SMART" id="SM00261">
    <property type="entry name" value="FU"/>
    <property type="match status" value="2"/>
</dbReference>
<evidence type="ECO:0000256" key="3">
    <source>
        <dbReference type="PROSITE-ProRule" id="PRU00076"/>
    </source>
</evidence>
<dbReference type="AlphaFoldDB" id="A0A194PWU4"/>
<evidence type="ECO:0000256" key="2">
    <source>
        <dbReference type="ARBA" id="ARBA00023157"/>
    </source>
</evidence>
<organism evidence="6 7">
    <name type="scientific">Papilio xuthus</name>
    <name type="common">Asian swallowtail butterfly</name>
    <dbReference type="NCBI Taxonomy" id="66420"/>
    <lineage>
        <taxon>Eukaryota</taxon>
        <taxon>Metazoa</taxon>
        <taxon>Ecdysozoa</taxon>
        <taxon>Arthropoda</taxon>
        <taxon>Hexapoda</taxon>
        <taxon>Insecta</taxon>
        <taxon>Pterygota</taxon>
        <taxon>Neoptera</taxon>
        <taxon>Endopterygota</taxon>
        <taxon>Lepidoptera</taxon>
        <taxon>Glossata</taxon>
        <taxon>Ditrysia</taxon>
        <taxon>Papilionoidea</taxon>
        <taxon>Papilionidae</taxon>
        <taxon>Papilioninae</taxon>
        <taxon>Papilio</taxon>
    </lineage>
</organism>
<dbReference type="STRING" id="66420.A0A194PWU4"/>
<keyword evidence="7" id="KW-1185">Reference proteome</keyword>
<dbReference type="SUPFAM" id="SSF57184">
    <property type="entry name" value="Growth factor receptor domain"/>
    <property type="match status" value="1"/>
</dbReference>
<evidence type="ECO:0000313" key="6">
    <source>
        <dbReference type="EMBL" id="KPI95605.1"/>
    </source>
</evidence>
<accession>A0A194PWU4</accession>
<keyword evidence="4" id="KW-0472">Membrane</keyword>
<keyword evidence="4" id="KW-0812">Transmembrane</keyword>
<dbReference type="GO" id="GO:0005509">
    <property type="term" value="F:calcium ion binding"/>
    <property type="evidence" value="ECO:0007669"/>
    <property type="project" value="InterPro"/>
</dbReference>
<gene>
    <name evidence="6" type="ORF">RR46_11318</name>
</gene>
<dbReference type="PROSITE" id="PS01248">
    <property type="entry name" value="EGF_LAM_1"/>
    <property type="match status" value="1"/>
</dbReference>
<proteinExistence type="predicted"/>
<keyword evidence="1 3" id="KW-0245">EGF-like domain</keyword>
<dbReference type="Gene3D" id="2.10.220.10">
    <property type="entry name" value="Hormone Receptor, Insulin-like Growth Factor Receptor 1, Chain A, domain 2"/>
    <property type="match status" value="1"/>
</dbReference>
<dbReference type="InterPro" id="IPR002049">
    <property type="entry name" value="LE_dom"/>
</dbReference>
<keyword evidence="4" id="KW-1133">Transmembrane helix</keyword>
<dbReference type="PROSITE" id="PS01187">
    <property type="entry name" value="EGF_CA"/>
    <property type="match status" value="1"/>
</dbReference>
<dbReference type="EMBL" id="KQ459595">
    <property type="protein sequence ID" value="KPI95605.1"/>
    <property type="molecule type" value="Genomic_DNA"/>
</dbReference>
<feature type="domain" description="EGF-like" evidence="5">
    <location>
        <begin position="76"/>
        <end position="110"/>
    </location>
</feature>
<sequence>MRLVEIQEGLCSEVKMHKDRCYALAEEAEHLLEQWWVHEDPNSQDLFTWLCISTLQYCCQQNHYGPLCTACPLDKNNKICGEKGLCDGEGTRKGNGSCNCNKGFAGEFCEKCDENYYNTPEEDCKPCHKACNNCKGEGAAACITCKTGWDLESGVCKDINECLKENSCKVNEYCVNWEGSFSCKACDSACNTCSGKGLTNCTSCEEEQILVNGMCLDEALKHQYLLSTMKRLALYTFLLISLFFIFQRMQLILPLVVLLISIFIYFYENEIPVNIFSVYNILIKDLFQKIQG</sequence>
<feature type="disulfide bond" evidence="3">
    <location>
        <begin position="100"/>
        <end position="109"/>
    </location>
</feature>
<name>A0A194PWU4_PAPXU</name>
<dbReference type="InterPro" id="IPR000742">
    <property type="entry name" value="EGF"/>
</dbReference>
<feature type="transmembrane region" description="Helical" evidence="4">
    <location>
        <begin position="251"/>
        <end position="267"/>
    </location>
</feature>
<keyword evidence="2 3" id="KW-1015">Disulfide bond</keyword>
<dbReference type="InterPro" id="IPR009030">
    <property type="entry name" value="Growth_fac_rcpt_cys_sf"/>
</dbReference>
<evidence type="ECO:0000259" key="5">
    <source>
        <dbReference type="PROSITE" id="PS50026"/>
    </source>
</evidence>
<dbReference type="CDD" id="cd00064">
    <property type="entry name" value="FU"/>
    <property type="match status" value="2"/>
</dbReference>
<protein>
    <submittedName>
        <fullName evidence="6">Cysteine-rich with EGF-like domain protein 2</fullName>
    </submittedName>
</protein>
<dbReference type="InterPro" id="IPR006212">
    <property type="entry name" value="Furin_repeat"/>
</dbReference>
<dbReference type="Proteomes" id="UP000053268">
    <property type="component" value="Unassembled WGS sequence"/>
</dbReference>
<comment type="caution">
    <text evidence="3">Lacks conserved residue(s) required for the propagation of feature annotation.</text>
</comment>
<evidence type="ECO:0000256" key="1">
    <source>
        <dbReference type="ARBA" id="ARBA00022536"/>
    </source>
</evidence>
<evidence type="ECO:0000313" key="7">
    <source>
        <dbReference type="Proteomes" id="UP000053268"/>
    </source>
</evidence>
<dbReference type="PROSITE" id="PS00022">
    <property type="entry name" value="EGF_1"/>
    <property type="match status" value="1"/>
</dbReference>
<dbReference type="GO" id="GO:0048513">
    <property type="term" value="P:animal organ development"/>
    <property type="evidence" value="ECO:0007669"/>
    <property type="project" value="UniProtKB-ARBA"/>
</dbReference>
<reference evidence="6 7" key="1">
    <citation type="journal article" date="2015" name="Nat. Commun.">
        <title>Outbred genome sequencing and CRISPR/Cas9 gene editing in butterflies.</title>
        <authorList>
            <person name="Li X."/>
            <person name="Fan D."/>
            <person name="Zhang W."/>
            <person name="Liu G."/>
            <person name="Zhang L."/>
            <person name="Zhao L."/>
            <person name="Fang X."/>
            <person name="Chen L."/>
            <person name="Dong Y."/>
            <person name="Chen Y."/>
            <person name="Ding Y."/>
            <person name="Zhao R."/>
            <person name="Feng M."/>
            <person name="Zhu Y."/>
            <person name="Feng Y."/>
            <person name="Jiang X."/>
            <person name="Zhu D."/>
            <person name="Xiang H."/>
            <person name="Feng X."/>
            <person name="Li S."/>
            <person name="Wang J."/>
            <person name="Zhang G."/>
            <person name="Kronforst M.R."/>
            <person name="Wang W."/>
        </authorList>
    </citation>
    <scope>NUCLEOTIDE SEQUENCE [LARGE SCALE GENOMIC DNA]</scope>
    <source>
        <strain evidence="6">Ya'a_city_454_Px</strain>
        <tissue evidence="6">Whole body</tissue>
    </source>
</reference>
<dbReference type="InterPro" id="IPR018097">
    <property type="entry name" value="EGF_Ca-bd_CS"/>
</dbReference>
<dbReference type="GO" id="GO:0048731">
    <property type="term" value="P:system development"/>
    <property type="evidence" value="ECO:0007669"/>
    <property type="project" value="UniProtKB-ARBA"/>
</dbReference>